<dbReference type="Proteomes" id="UP000499080">
    <property type="component" value="Unassembled WGS sequence"/>
</dbReference>
<comment type="caution">
    <text evidence="2">The sequence shown here is derived from an EMBL/GenBank/DDBJ whole genome shotgun (WGS) entry which is preliminary data.</text>
</comment>
<feature type="region of interest" description="Disordered" evidence="1">
    <location>
        <begin position="88"/>
        <end position="109"/>
    </location>
</feature>
<accession>A0A4Y2SR13</accession>
<evidence type="ECO:0000256" key="1">
    <source>
        <dbReference type="SAM" id="MobiDB-lite"/>
    </source>
</evidence>
<proteinExistence type="predicted"/>
<keyword evidence="3" id="KW-1185">Reference proteome</keyword>
<protein>
    <submittedName>
        <fullName evidence="2">Uncharacterized protein</fullName>
    </submittedName>
</protein>
<evidence type="ECO:0000313" key="2">
    <source>
        <dbReference type="EMBL" id="GBN90782.1"/>
    </source>
</evidence>
<sequence>MWNRSRQIRKRVKPSGHGICGMVRRLISDDWSPGSVGLAALSFCNELIMRAKQPDQIVWPVIQRRFRRRGRADVFVRLPYRNYNFREQHKKNRSQMGESGSIPDMGAQV</sequence>
<gene>
    <name evidence="2" type="ORF">AVEN_73600_1</name>
</gene>
<reference evidence="2 3" key="1">
    <citation type="journal article" date="2019" name="Sci. Rep.">
        <title>Orb-weaving spider Araneus ventricosus genome elucidates the spidroin gene catalogue.</title>
        <authorList>
            <person name="Kono N."/>
            <person name="Nakamura H."/>
            <person name="Ohtoshi R."/>
            <person name="Moran D.A.P."/>
            <person name="Shinohara A."/>
            <person name="Yoshida Y."/>
            <person name="Fujiwara M."/>
            <person name="Mori M."/>
            <person name="Tomita M."/>
            <person name="Arakawa K."/>
        </authorList>
    </citation>
    <scope>NUCLEOTIDE SEQUENCE [LARGE SCALE GENOMIC DNA]</scope>
</reference>
<organism evidence="2 3">
    <name type="scientific">Araneus ventricosus</name>
    <name type="common">Orbweaver spider</name>
    <name type="synonym">Epeira ventricosa</name>
    <dbReference type="NCBI Taxonomy" id="182803"/>
    <lineage>
        <taxon>Eukaryota</taxon>
        <taxon>Metazoa</taxon>
        <taxon>Ecdysozoa</taxon>
        <taxon>Arthropoda</taxon>
        <taxon>Chelicerata</taxon>
        <taxon>Arachnida</taxon>
        <taxon>Araneae</taxon>
        <taxon>Araneomorphae</taxon>
        <taxon>Entelegynae</taxon>
        <taxon>Araneoidea</taxon>
        <taxon>Araneidae</taxon>
        <taxon>Araneus</taxon>
    </lineage>
</organism>
<evidence type="ECO:0000313" key="3">
    <source>
        <dbReference type="Proteomes" id="UP000499080"/>
    </source>
</evidence>
<dbReference type="EMBL" id="BGPR01023537">
    <property type="protein sequence ID" value="GBN90782.1"/>
    <property type="molecule type" value="Genomic_DNA"/>
</dbReference>
<dbReference type="AlphaFoldDB" id="A0A4Y2SR13"/>
<name>A0A4Y2SR13_ARAVE</name>